<sequence length="91" mass="10891">MVFSRREFGDVTNMLLESNWKPIISKFQEKLSNWKASTLSFGGRLTLIKAQQGVLDALEKLRRMLLWGSKDEKRKLYWVDWTKEVVDKKRW</sequence>
<dbReference type="Proteomes" id="UP000235145">
    <property type="component" value="Unassembled WGS sequence"/>
</dbReference>
<accession>A0A9R1UED9</accession>
<dbReference type="PANTHER" id="PTHR33116">
    <property type="entry name" value="REVERSE TRANSCRIPTASE ZINC-BINDING DOMAIN-CONTAINING PROTEIN-RELATED-RELATED"/>
    <property type="match status" value="1"/>
</dbReference>
<protein>
    <recommendedName>
        <fullName evidence="3">Reverse transcriptase zinc-binding domain-containing protein</fullName>
    </recommendedName>
</protein>
<organism evidence="1 2">
    <name type="scientific">Lactuca sativa</name>
    <name type="common">Garden lettuce</name>
    <dbReference type="NCBI Taxonomy" id="4236"/>
    <lineage>
        <taxon>Eukaryota</taxon>
        <taxon>Viridiplantae</taxon>
        <taxon>Streptophyta</taxon>
        <taxon>Embryophyta</taxon>
        <taxon>Tracheophyta</taxon>
        <taxon>Spermatophyta</taxon>
        <taxon>Magnoliopsida</taxon>
        <taxon>eudicotyledons</taxon>
        <taxon>Gunneridae</taxon>
        <taxon>Pentapetalae</taxon>
        <taxon>asterids</taxon>
        <taxon>campanulids</taxon>
        <taxon>Asterales</taxon>
        <taxon>Asteraceae</taxon>
        <taxon>Cichorioideae</taxon>
        <taxon>Cichorieae</taxon>
        <taxon>Lactucinae</taxon>
        <taxon>Lactuca</taxon>
    </lineage>
</organism>
<gene>
    <name evidence="1" type="ORF">LSAT_V11C900469600</name>
</gene>
<proteinExistence type="predicted"/>
<dbReference type="EMBL" id="NBSK02000009">
    <property type="protein sequence ID" value="KAJ0185609.1"/>
    <property type="molecule type" value="Genomic_DNA"/>
</dbReference>
<keyword evidence="2" id="KW-1185">Reference proteome</keyword>
<dbReference type="AlphaFoldDB" id="A0A9R1UED9"/>
<comment type="caution">
    <text evidence="1">The sequence shown here is derived from an EMBL/GenBank/DDBJ whole genome shotgun (WGS) entry which is preliminary data.</text>
</comment>
<reference evidence="1 2" key="1">
    <citation type="journal article" date="2017" name="Nat. Commun.">
        <title>Genome assembly with in vitro proximity ligation data and whole-genome triplication in lettuce.</title>
        <authorList>
            <person name="Reyes-Chin-Wo S."/>
            <person name="Wang Z."/>
            <person name="Yang X."/>
            <person name="Kozik A."/>
            <person name="Arikit S."/>
            <person name="Song C."/>
            <person name="Xia L."/>
            <person name="Froenicke L."/>
            <person name="Lavelle D.O."/>
            <person name="Truco M.J."/>
            <person name="Xia R."/>
            <person name="Zhu S."/>
            <person name="Xu C."/>
            <person name="Xu H."/>
            <person name="Xu X."/>
            <person name="Cox K."/>
            <person name="Korf I."/>
            <person name="Meyers B.C."/>
            <person name="Michelmore R.W."/>
        </authorList>
    </citation>
    <scope>NUCLEOTIDE SEQUENCE [LARGE SCALE GENOMIC DNA]</scope>
    <source>
        <strain evidence="2">cv. Salinas</strain>
        <tissue evidence="1">Seedlings</tissue>
    </source>
</reference>
<dbReference type="PANTHER" id="PTHR33116:SF79">
    <property type="entry name" value="REVERSE TRANSCRIPTASE DOMAIN, ZINC FINGER, CCHC-TYPE-RELATED"/>
    <property type="match status" value="1"/>
</dbReference>
<evidence type="ECO:0000313" key="2">
    <source>
        <dbReference type="Proteomes" id="UP000235145"/>
    </source>
</evidence>
<evidence type="ECO:0008006" key="3">
    <source>
        <dbReference type="Google" id="ProtNLM"/>
    </source>
</evidence>
<name>A0A9R1UED9_LACSA</name>
<evidence type="ECO:0000313" key="1">
    <source>
        <dbReference type="EMBL" id="KAJ0185609.1"/>
    </source>
</evidence>